<name>A0A383QRY9_9EUKA</name>
<evidence type="ECO:0000256" key="1">
    <source>
        <dbReference type="PROSITE-ProRule" id="PRU00266"/>
    </source>
</evidence>
<evidence type="ECO:0000313" key="3">
    <source>
        <dbReference type="EMBL" id="SYV98072.1"/>
    </source>
</evidence>
<dbReference type="CDD" id="cd00048">
    <property type="entry name" value="DSRM_SF"/>
    <property type="match status" value="1"/>
</dbReference>
<organism evidence="3">
    <name type="scientific">Sphaeroforma napiecek</name>
    <dbReference type="NCBI Taxonomy" id="1618200"/>
    <lineage>
        <taxon>Eukaryota</taxon>
        <taxon>Ichthyosporea</taxon>
        <taxon>Ichthyophonida</taxon>
        <taxon>Sphaeroforma</taxon>
    </lineage>
</organism>
<dbReference type="SMART" id="SM00358">
    <property type="entry name" value="DSRM"/>
    <property type="match status" value="1"/>
</dbReference>
<protein>
    <submittedName>
        <fullName evidence="3">Pasha</fullName>
    </submittedName>
</protein>
<evidence type="ECO:0000259" key="2">
    <source>
        <dbReference type="PROSITE" id="PS50137"/>
    </source>
</evidence>
<proteinExistence type="evidence at transcript level"/>
<dbReference type="SUPFAM" id="SSF54768">
    <property type="entry name" value="dsRNA-binding domain-like"/>
    <property type="match status" value="1"/>
</dbReference>
<dbReference type="PROSITE" id="PS50137">
    <property type="entry name" value="DS_RBD"/>
    <property type="match status" value="1"/>
</dbReference>
<sequence>MSEPYLFPMGGRQSSAADAWGMSAKRIRLETQKSPSDKWERIEEVPPALPPSTTTIKGTDYLCRLNDYMTRKGNKNAHKVEWIDRESGALGLVAISLKIDNGTIQANGEGKTKKLAKQAAAQQVLIQLHSNDPEHARNTNQSTSDVTVSQAQPDSMINTYQDALTMLKGLDSSDPRVVDVIHLDLPDTATLLRLYEKKTKRQPAKLEVKLSRRPKKCDTEEYIDPGLLFNFQVTYNDFSGDVCKRCSKHGCDHP</sequence>
<dbReference type="Gene3D" id="3.30.160.20">
    <property type="match status" value="1"/>
</dbReference>
<dbReference type="InterPro" id="IPR014720">
    <property type="entry name" value="dsRBD_dom"/>
</dbReference>
<accession>A0A383QRY9</accession>
<dbReference type="GO" id="GO:0003723">
    <property type="term" value="F:RNA binding"/>
    <property type="evidence" value="ECO:0007669"/>
    <property type="project" value="UniProtKB-UniRule"/>
</dbReference>
<keyword evidence="1" id="KW-0694">RNA-binding</keyword>
<dbReference type="Pfam" id="PF00035">
    <property type="entry name" value="dsrm"/>
    <property type="match status" value="1"/>
</dbReference>
<dbReference type="EMBL" id="LS991992">
    <property type="protein sequence ID" value="SYV98072.1"/>
    <property type="molecule type" value="mRNA"/>
</dbReference>
<feature type="domain" description="DRBM" evidence="2">
    <location>
        <begin position="95"/>
        <end position="130"/>
    </location>
</feature>
<dbReference type="AlphaFoldDB" id="A0A383QRY9"/>
<reference evidence="3" key="1">
    <citation type="submission" date="2018-08" db="EMBL/GenBank/DDBJ databases">
        <authorList>
            <person name="Ferrada E.E."/>
            <person name="Latorre B.A."/>
        </authorList>
    </citation>
    <scope>NUCLEOTIDE SEQUENCE</scope>
</reference>
<gene>
    <name evidence="3" type="primary">TR7380</name>
</gene>